<sequence length="91" mass="10124">MLSVLFSPPEHHSELRLDDLFDLALLNNHGIIVPIDSLMHKRLGGGVGDGNGGDSGTVNDRGNENGSRANGGMWWKYSRSHWWLSMKMHAR</sequence>
<name>A0A5N6M7R6_9ASTR</name>
<reference evidence="2 3" key="1">
    <citation type="submission" date="2019-05" db="EMBL/GenBank/DDBJ databases">
        <title>Mikania micrantha, genome provides insights into the molecular mechanism of rapid growth.</title>
        <authorList>
            <person name="Liu B."/>
        </authorList>
    </citation>
    <scope>NUCLEOTIDE SEQUENCE [LARGE SCALE GENOMIC DNA]</scope>
    <source>
        <strain evidence="2">NLD-2019</strain>
        <tissue evidence="2">Leaf</tissue>
    </source>
</reference>
<dbReference type="EMBL" id="SZYD01000016">
    <property type="protein sequence ID" value="KAD3336542.1"/>
    <property type="molecule type" value="Genomic_DNA"/>
</dbReference>
<evidence type="ECO:0000256" key="1">
    <source>
        <dbReference type="SAM" id="MobiDB-lite"/>
    </source>
</evidence>
<accession>A0A5N6M7R6</accession>
<protein>
    <submittedName>
        <fullName evidence="2">Uncharacterized protein</fullName>
    </submittedName>
</protein>
<feature type="compositionally biased region" description="Gly residues" evidence="1">
    <location>
        <begin position="46"/>
        <end position="55"/>
    </location>
</feature>
<evidence type="ECO:0000313" key="3">
    <source>
        <dbReference type="Proteomes" id="UP000326396"/>
    </source>
</evidence>
<evidence type="ECO:0000313" key="2">
    <source>
        <dbReference type="EMBL" id="KAD3336542.1"/>
    </source>
</evidence>
<comment type="caution">
    <text evidence="2">The sequence shown here is derived from an EMBL/GenBank/DDBJ whole genome shotgun (WGS) entry which is preliminary data.</text>
</comment>
<organism evidence="2 3">
    <name type="scientific">Mikania micrantha</name>
    <name type="common">bitter vine</name>
    <dbReference type="NCBI Taxonomy" id="192012"/>
    <lineage>
        <taxon>Eukaryota</taxon>
        <taxon>Viridiplantae</taxon>
        <taxon>Streptophyta</taxon>
        <taxon>Embryophyta</taxon>
        <taxon>Tracheophyta</taxon>
        <taxon>Spermatophyta</taxon>
        <taxon>Magnoliopsida</taxon>
        <taxon>eudicotyledons</taxon>
        <taxon>Gunneridae</taxon>
        <taxon>Pentapetalae</taxon>
        <taxon>asterids</taxon>
        <taxon>campanulids</taxon>
        <taxon>Asterales</taxon>
        <taxon>Asteraceae</taxon>
        <taxon>Asteroideae</taxon>
        <taxon>Heliantheae alliance</taxon>
        <taxon>Eupatorieae</taxon>
        <taxon>Mikania</taxon>
    </lineage>
</organism>
<dbReference type="Proteomes" id="UP000326396">
    <property type="component" value="Linkage Group LG6"/>
</dbReference>
<dbReference type="AlphaFoldDB" id="A0A5N6M7R6"/>
<proteinExistence type="predicted"/>
<keyword evidence="3" id="KW-1185">Reference proteome</keyword>
<gene>
    <name evidence="2" type="ORF">E3N88_32061</name>
</gene>
<feature type="region of interest" description="Disordered" evidence="1">
    <location>
        <begin position="46"/>
        <end position="70"/>
    </location>
</feature>